<keyword evidence="3 5" id="KW-0663">Pyridoxal phosphate</keyword>
<evidence type="ECO:0000256" key="2">
    <source>
        <dbReference type="ARBA" id="ARBA00001933"/>
    </source>
</evidence>
<dbReference type="SMART" id="SM01005">
    <property type="entry name" value="Ala_racemase_C"/>
    <property type="match status" value="1"/>
</dbReference>
<evidence type="ECO:0000256" key="5">
    <source>
        <dbReference type="HAMAP-Rule" id="MF_01201"/>
    </source>
</evidence>
<comment type="pathway">
    <text evidence="5">Amino-acid biosynthesis; D-alanine biosynthesis; D-alanine from L-alanine: step 1/1.</text>
</comment>
<dbReference type="SUPFAM" id="SSF50621">
    <property type="entry name" value="Alanine racemase C-terminal domain-like"/>
    <property type="match status" value="1"/>
</dbReference>
<comment type="catalytic activity">
    <reaction evidence="1 5">
        <text>L-alanine = D-alanine</text>
        <dbReference type="Rhea" id="RHEA:20249"/>
        <dbReference type="ChEBI" id="CHEBI:57416"/>
        <dbReference type="ChEBI" id="CHEBI:57972"/>
        <dbReference type="EC" id="5.1.1.1"/>
    </reaction>
</comment>
<dbReference type="AlphaFoldDB" id="A0A1W2CG61"/>
<feature type="domain" description="Alanine racemase C-terminal" evidence="8">
    <location>
        <begin position="262"/>
        <end position="390"/>
    </location>
</feature>
<dbReference type="GO" id="GO:0009252">
    <property type="term" value="P:peptidoglycan biosynthetic process"/>
    <property type="evidence" value="ECO:0007669"/>
    <property type="project" value="TreeGrafter"/>
</dbReference>
<reference evidence="9 10" key="1">
    <citation type="submission" date="2017-04" db="EMBL/GenBank/DDBJ databases">
        <authorList>
            <person name="Afonso C.L."/>
            <person name="Miller P.J."/>
            <person name="Scott M.A."/>
            <person name="Spackman E."/>
            <person name="Goraichik I."/>
            <person name="Dimitrov K.M."/>
            <person name="Suarez D.L."/>
            <person name="Swayne D.E."/>
        </authorList>
    </citation>
    <scope>NUCLEOTIDE SEQUENCE [LARGE SCALE GENOMIC DNA]</scope>
    <source>
        <strain evidence="9 10">DSM 3385</strain>
    </source>
</reference>
<dbReference type="HAMAP" id="MF_01201">
    <property type="entry name" value="Ala_racemase"/>
    <property type="match status" value="1"/>
</dbReference>
<dbReference type="InterPro" id="IPR001608">
    <property type="entry name" value="Ala_racemase_N"/>
</dbReference>
<evidence type="ECO:0000313" key="10">
    <source>
        <dbReference type="Proteomes" id="UP000192418"/>
    </source>
</evidence>
<protein>
    <recommendedName>
        <fullName evidence="5">Alanine racemase</fullName>
        <ecNumber evidence="5">5.1.1.1</ecNumber>
    </recommendedName>
</protein>
<dbReference type="RefSeq" id="WP_139795808.1">
    <property type="nucleotide sequence ID" value="NZ_FWXY01000012.1"/>
</dbReference>
<evidence type="ECO:0000256" key="1">
    <source>
        <dbReference type="ARBA" id="ARBA00000316"/>
    </source>
</evidence>
<feature type="active site" description="Proton acceptor; specific for L-alanine" evidence="5">
    <location>
        <position position="283"/>
    </location>
</feature>
<comment type="similarity">
    <text evidence="5">Belongs to the alanine racemase family.</text>
</comment>
<comment type="function">
    <text evidence="5">Catalyzes the interconversion of L-alanine and D-alanine. May also act on other amino acids.</text>
</comment>
<dbReference type="GO" id="GO:0030170">
    <property type="term" value="F:pyridoxal phosphate binding"/>
    <property type="evidence" value="ECO:0007669"/>
    <property type="project" value="UniProtKB-UniRule"/>
</dbReference>
<organism evidence="9 10">
    <name type="scientific">Desulfocicer vacuolatum DSM 3385</name>
    <dbReference type="NCBI Taxonomy" id="1121400"/>
    <lineage>
        <taxon>Bacteria</taxon>
        <taxon>Pseudomonadati</taxon>
        <taxon>Thermodesulfobacteriota</taxon>
        <taxon>Desulfobacteria</taxon>
        <taxon>Desulfobacterales</taxon>
        <taxon>Desulfobacteraceae</taxon>
        <taxon>Desulfocicer</taxon>
    </lineage>
</organism>
<dbReference type="PANTHER" id="PTHR30511:SF0">
    <property type="entry name" value="ALANINE RACEMASE, CATABOLIC-RELATED"/>
    <property type="match status" value="1"/>
</dbReference>
<evidence type="ECO:0000256" key="3">
    <source>
        <dbReference type="ARBA" id="ARBA00022898"/>
    </source>
</evidence>
<comment type="cofactor">
    <cofactor evidence="2 5 6">
        <name>pyridoxal 5'-phosphate</name>
        <dbReference type="ChEBI" id="CHEBI:597326"/>
    </cofactor>
</comment>
<dbReference type="InterPro" id="IPR011079">
    <property type="entry name" value="Ala_racemase_C"/>
</dbReference>
<dbReference type="EC" id="5.1.1.1" evidence="5"/>
<evidence type="ECO:0000256" key="7">
    <source>
        <dbReference type="PIRSR" id="PIRSR600821-52"/>
    </source>
</evidence>
<dbReference type="PRINTS" id="PR00992">
    <property type="entry name" value="ALARACEMASE"/>
</dbReference>
<feature type="binding site" evidence="5 7">
    <location>
        <position position="141"/>
    </location>
    <ligand>
        <name>substrate</name>
    </ligand>
</feature>
<dbReference type="GO" id="GO:0008784">
    <property type="term" value="F:alanine racemase activity"/>
    <property type="evidence" value="ECO:0007669"/>
    <property type="project" value="UniProtKB-UniRule"/>
</dbReference>
<dbReference type="GO" id="GO:0005829">
    <property type="term" value="C:cytosol"/>
    <property type="evidence" value="ECO:0007669"/>
    <property type="project" value="TreeGrafter"/>
</dbReference>
<dbReference type="Pfam" id="PF01168">
    <property type="entry name" value="Ala_racemase_N"/>
    <property type="match status" value="1"/>
</dbReference>
<dbReference type="InterPro" id="IPR009006">
    <property type="entry name" value="Ala_racemase/Decarboxylase_C"/>
</dbReference>
<feature type="modified residue" description="N6-(pyridoxal phosphate)lysine" evidence="5 6">
    <location>
        <position position="43"/>
    </location>
</feature>
<evidence type="ECO:0000259" key="8">
    <source>
        <dbReference type="SMART" id="SM01005"/>
    </source>
</evidence>
<dbReference type="NCBIfam" id="TIGR00492">
    <property type="entry name" value="alr"/>
    <property type="match status" value="1"/>
</dbReference>
<dbReference type="PROSITE" id="PS00395">
    <property type="entry name" value="ALANINE_RACEMASE"/>
    <property type="match status" value="1"/>
</dbReference>
<dbReference type="EMBL" id="FWXY01000012">
    <property type="protein sequence ID" value="SMC83944.1"/>
    <property type="molecule type" value="Genomic_DNA"/>
</dbReference>
<gene>
    <name evidence="9" type="ORF">SAMN02746065_11236</name>
</gene>
<dbReference type="FunFam" id="3.20.20.10:FF:000002">
    <property type="entry name" value="Alanine racemase"/>
    <property type="match status" value="1"/>
</dbReference>
<dbReference type="STRING" id="1121400.SAMN02746065_11236"/>
<dbReference type="InterPro" id="IPR000821">
    <property type="entry name" value="Ala_racemase"/>
</dbReference>
<keyword evidence="10" id="KW-1185">Reference proteome</keyword>
<dbReference type="Gene3D" id="2.40.37.10">
    <property type="entry name" value="Lyase, Ornithine Decarboxylase, Chain A, domain 1"/>
    <property type="match status" value="1"/>
</dbReference>
<dbReference type="GO" id="GO:0030632">
    <property type="term" value="P:D-alanine biosynthetic process"/>
    <property type="evidence" value="ECO:0007669"/>
    <property type="project" value="UniProtKB-UniRule"/>
</dbReference>
<evidence type="ECO:0000256" key="4">
    <source>
        <dbReference type="ARBA" id="ARBA00023235"/>
    </source>
</evidence>
<evidence type="ECO:0000256" key="6">
    <source>
        <dbReference type="PIRSR" id="PIRSR600821-50"/>
    </source>
</evidence>
<dbReference type="InterPro" id="IPR020622">
    <property type="entry name" value="Ala_racemase_pyridoxalP-BS"/>
</dbReference>
<dbReference type="InterPro" id="IPR029066">
    <property type="entry name" value="PLP-binding_barrel"/>
</dbReference>
<dbReference type="Proteomes" id="UP000192418">
    <property type="component" value="Unassembled WGS sequence"/>
</dbReference>
<evidence type="ECO:0000313" key="9">
    <source>
        <dbReference type="EMBL" id="SMC83944.1"/>
    </source>
</evidence>
<keyword evidence="4 5" id="KW-0413">Isomerase</keyword>
<proteinExistence type="inferred from homology"/>
<feature type="binding site" evidence="5 7">
    <location>
        <position position="331"/>
    </location>
    <ligand>
        <name>substrate</name>
    </ligand>
</feature>
<dbReference type="SUPFAM" id="SSF51419">
    <property type="entry name" value="PLP-binding barrel"/>
    <property type="match status" value="1"/>
</dbReference>
<dbReference type="Pfam" id="PF00842">
    <property type="entry name" value="Ala_racemase_C"/>
    <property type="match status" value="1"/>
</dbReference>
<dbReference type="UniPathway" id="UPA00042">
    <property type="reaction ID" value="UER00497"/>
</dbReference>
<sequence>MSPRNTAFLPQTAMNVDLSALSHNLRELRKKTPGSTRIMAVIKADAYGHGAVAVARAILDQGVSFLCVSRISEAVELRNAAIDAPILLFGNALPSQVPYMIQNNIRATVASLDFAQMISREAVKCGGTIKVHIKVDTGMGRLGILPSALSVKPLVNGQGPAEEEIASISRLQCLDLEGIYTHFANADSRDKTHTMGQIDLFSNLIERLEIRNICPPLRHSANSAAILELPGAHYNMVRAGIALYGLWPSDEVDHGMAQLKPVMSITSTIIHLKKVPRNFKISYGSTHVTPEETIIATVPIGYADGYNRLLSSRGQMIVKGIKVPVVGRVCMDFTMIDVGTVPNVQVGEKVTVLGHQGNVRVSADDIARLCNTINYEVVASLNRRIPIRYIHGKENR</sequence>
<dbReference type="Gene3D" id="3.20.20.10">
    <property type="entry name" value="Alanine racemase"/>
    <property type="match status" value="1"/>
</dbReference>
<dbReference type="OrthoDB" id="9813814at2"/>
<accession>A0A1W2CG61</accession>
<dbReference type="PANTHER" id="PTHR30511">
    <property type="entry name" value="ALANINE RACEMASE"/>
    <property type="match status" value="1"/>
</dbReference>
<dbReference type="CDD" id="cd00430">
    <property type="entry name" value="PLPDE_III_AR"/>
    <property type="match status" value="1"/>
</dbReference>
<feature type="active site" description="Proton acceptor; specific for D-alanine" evidence="5">
    <location>
        <position position="43"/>
    </location>
</feature>
<name>A0A1W2CG61_9BACT</name>